<dbReference type="Proteomes" id="UP000245119">
    <property type="component" value="Linkage Group LG2"/>
</dbReference>
<evidence type="ECO:0000256" key="10">
    <source>
        <dbReference type="ARBA" id="ARBA00022949"/>
    </source>
</evidence>
<evidence type="ECO:0000256" key="13">
    <source>
        <dbReference type="PROSITE-ProRule" id="PRU00125"/>
    </source>
</evidence>
<dbReference type="FunFam" id="2.10.110.10:FF:000047">
    <property type="entry name" value="lipoma-preferred partner isoform X1"/>
    <property type="match status" value="1"/>
</dbReference>
<dbReference type="Pfam" id="PF00412">
    <property type="entry name" value="LIM"/>
    <property type="match status" value="3"/>
</dbReference>
<evidence type="ECO:0000256" key="15">
    <source>
        <dbReference type="SAM" id="SignalP"/>
    </source>
</evidence>
<dbReference type="FunFam" id="2.10.110.10:FF:000027">
    <property type="entry name" value="lipoma-preferred partner isoform X1"/>
    <property type="match status" value="1"/>
</dbReference>
<dbReference type="Pfam" id="PF24181">
    <property type="entry name" value="TPR_TTI1_C"/>
    <property type="match status" value="1"/>
</dbReference>
<keyword evidence="9" id="KW-0130">Cell adhesion</keyword>
<dbReference type="GO" id="GO:0005737">
    <property type="term" value="C:cytoplasm"/>
    <property type="evidence" value="ECO:0007669"/>
    <property type="project" value="UniProtKB-SubCell"/>
</dbReference>
<evidence type="ECO:0000256" key="11">
    <source>
        <dbReference type="ARBA" id="ARBA00023038"/>
    </source>
</evidence>
<dbReference type="CDD" id="cd09437">
    <property type="entry name" value="LIM3_LPP"/>
    <property type="match status" value="1"/>
</dbReference>
<dbReference type="PROSITE" id="PS00478">
    <property type="entry name" value="LIM_DOMAIN_1"/>
    <property type="match status" value="1"/>
</dbReference>
<comment type="subcellular location">
    <subcellularLocation>
        <location evidence="2">Cell junction</location>
    </subcellularLocation>
    <subcellularLocation>
        <location evidence="3">Cytoplasm</location>
    </subcellularLocation>
    <subcellularLocation>
        <location evidence="1">Nucleus</location>
    </subcellularLocation>
</comment>
<evidence type="ECO:0000256" key="8">
    <source>
        <dbReference type="ARBA" id="ARBA00022833"/>
    </source>
</evidence>
<dbReference type="CDD" id="cd09350">
    <property type="entry name" value="LIM1_TRIP6"/>
    <property type="match status" value="1"/>
</dbReference>
<keyword evidence="11 13" id="KW-0440">LIM domain</keyword>
<feature type="compositionally biased region" description="Low complexity" evidence="14">
    <location>
        <begin position="1107"/>
        <end position="1119"/>
    </location>
</feature>
<feature type="domain" description="LIM zinc-binding" evidence="16">
    <location>
        <begin position="1355"/>
        <end position="1424"/>
    </location>
</feature>
<evidence type="ECO:0000256" key="12">
    <source>
        <dbReference type="ARBA" id="ARBA00023242"/>
    </source>
</evidence>
<feature type="region of interest" description="Disordered" evidence="14">
    <location>
        <begin position="1073"/>
        <end position="1150"/>
    </location>
</feature>
<evidence type="ECO:0000259" key="16">
    <source>
        <dbReference type="PROSITE" id="PS50023"/>
    </source>
</evidence>
<evidence type="ECO:0000256" key="1">
    <source>
        <dbReference type="ARBA" id="ARBA00004123"/>
    </source>
</evidence>
<keyword evidence="7" id="KW-0677">Repeat</keyword>
<keyword evidence="15" id="KW-0732">Signal</keyword>
<dbReference type="SUPFAM" id="SSF48371">
    <property type="entry name" value="ARM repeat"/>
    <property type="match status" value="1"/>
</dbReference>
<keyword evidence="5" id="KW-0963">Cytoplasm</keyword>
<evidence type="ECO:0000256" key="7">
    <source>
        <dbReference type="ARBA" id="ARBA00022737"/>
    </source>
</evidence>
<keyword evidence="8 13" id="KW-0862">Zinc</keyword>
<evidence type="ECO:0000256" key="6">
    <source>
        <dbReference type="ARBA" id="ARBA00022723"/>
    </source>
</evidence>
<evidence type="ECO:0000313" key="17">
    <source>
        <dbReference type="EMBL" id="PVD36853.1"/>
    </source>
</evidence>
<comment type="caution">
    <text evidence="17">The sequence shown here is derived from an EMBL/GenBank/DDBJ whole genome shotgun (WGS) entry which is preliminary data.</text>
</comment>
<comment type="similarity">
    <text evidence="4">Belongs to the zyxin/ajuba family.</text>
</comment>
<evidence type="ECO:0000256" key="2">
    <source>
        <dbReference type="ARBA" id="ARBA00004282"/>
    </source>
</evidence>
<dbReference type="GO" id="GO:0005634">
    <property type="term" value="C:nucleus"/>
    <property type="evidence" value="ECO:0007669"/>
    <property type="project" value="UniProtKB-SubCell"/>
</dbReference>
<proteinExistence type="inferred from homology"/>
<dbReference type="InterPro" id="IPR057567">
    <property type="entry name" value="TPR_TTI1_C"/>
</dbReference>
<organism evidence="17 18">
    <name type="scientific">Pomacea canaliculata</name>
    <name type="common">Golden apple snail</name>
    <dbReference type="NCBI Taxonomy" id="400727"/>
    <lineage>
        <taxon>Eukaryota</taxon>
        <taxon>Metazoa</taxon>
        <taxon>Spiralia</taxon>
        <taxon>Lophotrochozoa</taxon>
        <taxon>Mollusca</taxon>
        <taxon>Gastropoda</taxon>
        <taxon>Caenogastropoda</taxon>
        <taxon>Architaenioglossa</taxon>
        <taxon>Ampullarioidea</taxon>
        <taxon>Ampullariidae</taxon>
        <taxon>Pomacea</taxon>
    </lineage>
</organism>
<gene>
    <name evidence="17" type="ORF">C0Q70_03843</name>
</gene>
<evidence type="ECO:0000313" key="18">
    <source>
        <dbReference type="Proteomes" id="UP000245119"/>
    </source>
</evidence>
<feature type="signal peptide" evidence="15">
    <location>
        <begin position="1"/>
        <end position="16"/>
    </location>
</feature>
<dbReference type="InterPro" id="IPR001781">
    <property type="entry name" value="Znf_LIM"/>
</dbReference>
<feature type="chain" id="PRO_5015581140" description="LIM zinc-binding domain-containing protein" evidence="15">
    <location>
        <begin position="17"/>
        <end position="1433"/>
    </location>
</feature>
<evidence type="ECO:0000256" key="3">
    <source>
        <dbReference type="ARBA" id="ARBA00004496"/>
    </source>
</evidence>
<keyword evidence="6 13" id="KW-0479">Metal-binding</keyword>
<dbReference type="Pfam" id="PF24173">
    <property type="entry name" value="TPR_TTI1_N"/>
    <property type="match status" value="1"/>
</dbReference>
<dbReference type="STRING" id="400727.A0A2T7PTU7"/>
<dbReference type="PROSITE" id="PS50023">
    <property type="entry name" value="LIM_DOMAIN_2"/>
    <property type="match status" value="3"/>
</dbReference>
<dbReference type="CDD" id="cd09354">
    <property type="entry name" value="LIM2_LPP"/>
    <property type="match status" value="1"/>
</dbReference>
<keyword evidence="18" id="KW-1185">Reference proteome</keyword>
<dbReference type="GO" id="GO:0007155">
    <property type="term" value="P:cell adhesion"/>
    <property type="evidence" value="ECO:0007669"/>
    <property type="project" value="UniProtKB-KW"/>
</dbReference>
<dbReference type="PANTHER" id="PTHR18460:SF3">
    <property type="entry name" value="TELO2-INTERACTING PROTEIN 1 HOMOLOG"/>
    <property type="match status" value="1"/>
</dbReference>
<accession>A0A2T7PTU7</accession>
<evidence type="ECO:0000256" key="4">
    <source>
        <dbReference type="ARBA" id="ARBA00009611"/>
    </source>
</evidence>
<dbReference type="InterPro" id="IPR052587">
    <property type="entry name" value="TELO2-interacting_protein_1"/>
</dbReference>
<dbReference type="OrthoDB" id="25414at2759"/>
<dbReference type="EMBL" id="PZQS01000002">
    <property type="protein sequence ID" value="PVD36853.1"/>
    <property type="molecule type" value="Genomic_DNA"/>
</dbReference>
<dbReference type="PANTHER" id="PTHR18460">
    <property type="entry name" value="TEL2 INTERACTING PROTEIN 1 TTI1 FAMILY MEMBER"/>
    <property type="match status" value="1"/>
</dbReference>
<dbReference type="GO" id="GO:0070161">
    <property type="term" value="C:anchoring junction"/>
    <property type="evidence" value="ECO:0007669"/>
    <property type="project" value="UniProtKB-SubCell"/>
</dbReference>
<evidence type="ECO:0000256" key="5">
    <source>
        <dbReference type="ARBA" id="ARBA00022490"/>
    </source>
</evidence>
<keyword evidence="10" id="KW-0965">Cell junction</keyword>
<evidence type="ECO:0000256" key="9">
    <source>
        <dbReference type="ARBA" id="ARBA00022889"/>
    </source>
</evidence>
<feature type="compositionally biased region" description="Pro residues" evidence="14">
    <location>
        <begin position="1037"/>
        <end position="1046"/>
    </location>
</feature>
<sequence length="1433" mass="159264">MKVAVLVLALCVAAMAQRRPPEETEPPVTITVEELIWLEVGNIVRADPRISQSECKASCDAHFALSDALDESLTDIICQRECELMDPSPLTVALARLQPVCMEIVQAPSISNLEDFLAKIKVIDPKVMQELQQFLMFPLRCTLVNFLKKTMQQQILVNTCQALSVLLARTTVHTSSIFLDFLGLLSDTFFAVSPDGKRKQKLSEEETMSLRSCVPAILEILVSLMADEYAQVSEPAINALRNFQERQEGSDGCRSLKEMLEEGLLVLITSFVRRMKMEDEDEKVALINLLNGYISMLGNQTTLFLSPPHMSRLAQALVQVMELDCSDQKILEETGIGAGGGTTDHSKFVDRVTIMKPRKKFVHFQSDKVQAGLMRTCHLLGLHGELSVLVGSFLEVYRQSTAHRLASVLIINEIMAGSAIVSGEQAMNTPAVSIKTNIIRMLIEEYLSPTNMTLCETVDSSQNTNSNSSYSVSLYMMEEAGEKPSFILTKNKAIFLSCLYLEGIGIFAKALGKDFRFLLMDILYILAEKVGSEVSSVSSTAYLALVDISCACGYSNLDDFIQENSDYLVNSVSLRLRHFDQNHRAPSVLSVMLQFCSVNILPLVWDSIIEILETLDENYEDQAVLFLRVLHHVMLAIGRWYPPQPKLVRKQHHVTQHLDPARLVAVLLERHQQRLAAENFDDEPLDDENVLQEEEKTREEEHDQPEVPPHIKAVKKVLLRAKNLLALNNPRMVLLAVDVVTQGCIDLADHENELLPMIHKVWEPLKQRFCDHNKLIVIKAVKALHTMCSLCGDFIRKRVEKDILPTLLHFLLKQSATSEGSGSAYQYTLDYKLQKTLLTTLGDIAYMMELDGVALEQVIDSCQPYLNERQPQKLQEYVVRIHPRSFNSVNTPVERDLHFPSSRQPDGNGSANAIRGLEINLLPEDDVVKKLKKSCTDSFTASMSYQNIDRDFAQKNVRDQGSGDYKRAPPATAPKPKPYTPAPAPFKQGGAAYRPVNVDTYQPPPPPVPSYTSNDRSFPPPPPPEPVRGYVYDPDAEFPPPPPPAPIHSYGYSQGARGGSGIYTAQAKFVRNEDYNEDFGPGPMSPPSRASEQVIGRAAYGHDSGESPYSSISTSMSSSGNYANIRINVAPPTPTSKEFDYGSSQESPPLILLQPHLPSVSSEMCGAVLIDPRQDRPQPGPQVPSGGGRSVGSGIYSSQTSPKSDKGDKEAEVDALTNMLMKSMESAAEEDFFGICGRCEKEVKGENNGCTAMDQVYHINCFTCVGCNMRLQGKSFFAMETKPYCESCYINTLEKCSVCSKPITDRLLRATGKPYHPDCFTCVVCGKSLDGIPFTVDATNQIHCIEDFHKKFAPRCCMCQLPIMPQVGQDETVRIVAMDRSFHVDCYRCEDCGIQLSSEAEGRGCYPLDDHILCKNCNAARIQAMTTKMSTEL</sequence>
<evidence type="ECO:0000256" key="14">
    <source>
        <dbReference type="SAM" id="MobiDB-lite"/>
    </source>
</evidence>
<feature type="compositionally biased region" description="Pro residues" evidence="14">
    <location>
        <begin position="971"/>
        <end position="984"/>
    </location>
</feature>
<dbReference type="InterPro" id="IPR016024">
    <property type="entry name" value="ARM-type_fold"/>
</dbReference>
<feature type="region of interest" description="Disordered" evidence="14">
    <location>
        <begin position="1171"/>
        <end position="1210"/>
    </location>
</feature>
<feature type="region of interest" description="Disordered" evidence="14">
    <location>
        <begin position="957"/>
        <end position="1053"/>
    </location>
</feature>
<dbReference type="InterPro" id="IPR049362">
    <property type="entry name" value="TTI1_rpt"/>
</dbReference>
<dbReference type="Pfam" id="PF21547">
    <property type="entry name" value="TTI1"/>
    <property type="match status" value="1"/>
</dbReference>
<dbReference type="SMART" id="SM00132">
    <property type="entry name" value="LIM"/>
    <property type="match status" value="3"/>
</dbReference>
<name>A0A2T7PTU7_POMCA</name>
<dbReference type="GO" id="GO:0046872">
    <property type="term" value="F:metal ion binding"/>
    <property type="evidence" value="ECO:0007669"/>
    <property type="project" value="UniProtKB-KW"/>
</dbReference>
<dbReference type="SUPFAM" id="SSF57716">
    <property type="entry name" value="Glucocorticoid receptor-like (DNA-binding domain)"/>
    <property type="match status" value="3"/>
</dbReference>
<dbReference type="Gene3D" id="2.10.110.10">
    <property type="entry name" value="Cysteine Rich Protein"/>
    <property type="match status" value="3"/>
</dbReference>
<feature type="domain" description="LIM zinc-binding" evidence="16">
    <location>
        <begin position="1294"/>
        <end position="1354"/>
    </location>
</feature>
<feature type="domain" description="LIM zinc-binding" evidence="16">
    <location>
        <begin position="1234"/>
        <end position="1293"/>
    </location>
</feature>
<dbReference type="Pfam" id="PF24176">
    <property type="entry name" value="TPR_TTI1_2nd"/>
    <property type="match status" value="1"/>
</dbReference>
<dbReference type="FunFam" id="2.10.110.10:FF:000042">
    <property type="entry name" value="lipoma-preferred partner isoform X1"/>
    <property type="match status" value="1"/>
</dbReference>
<protein>
    <recommendedName>
        <fullName evidence="16">LIM zinc-binding domain-containing protein</fullName>
    </recommendedName>
</protein>
<reference evidence="17 18" key="1">
    <citation type="submission" date="2018-04" db="EMBL/GenBank/DDBJ databases">
        <title>The genome of golden apple snail Pomacea canaliculata provides insight into stress tolerance and invasive adaptation.</title>
        <authorList>
            <person name="Liu C."/>
            <person name="Liu B."/>
            <person name="Ren Y."/>
            <person name="Zhang Y."/>
            <person name="Wang H."/>
            <person name="Li S."/>
            <person name="Jiang F."/>
            <person name="Yin L."/>
            <person name="Zhang G."/>
            <person name="Qian W."/>
            <person name="Fan W."/>
        </authorList>
    </citation>
    <scope>NUCLEOTIDE SEQUENCE [LARGE SCALE GENOMIC DNA]</scope>
    <source>
        <strain evidence="17">SZHN2017</strain>
        <tissue evidence="17">Muscle</tissue>
    </source>
</reference>
<dbReference type="InterPro" id="IPR057566">
    <property type="entry name" value="TPR_TTI1_N"/>
</dbReference>
<keyword evidence="12" id="KW-0539">Nucleus</keyword>